<feature type="compositionally biased region" description="Polar residues" evidence="1">
    <location>
        <begin position="65"/>
        <end position="74"/>
    </location>
</feature>
<feature type="compositionally biased region" description="Polar residues" evidence="1">
    <location>
        <begin position="225"/>
        <end position="236"/>
    </location>
</feature>
<proteinExistence type="predicted"/>
<gene>
    <name evidence="2" type="ORF">VTL71DRAFT_105</name>
</gene>
<feature type="compositionally biased region" description="Basic and acidic residues" evidence="1">
    <location>
        <begin position="281"/>
        <end position="303"/>
    </location>
</feature>
<feature type="compositionally biased region" description="Basic and acidic residues" evidence="1">
    <location>
        <begin position="47"/>
        <end position="60"/>
    </location>
</feature>
<feature type="compositionally biased region" description="Polar residues" evidence="1">
    <location>
        <begin position="111"/>
        <end position="129"/>
    </location>
</feature>
<feature type="region of interest" description="Disordered" evidence="1">
    <location>
        <begin position="20"/>
        <end position="311"/>
    </location>
</feature>
<feature type="compositionally biased region" description="Polar residues" evidence="1">
    <location>
        <begin position="143"/>
        <end position="152"/>
    </location>
</feature>
<feature type="compositionally biased region" description="Low complexity" evidence="1">
    <location>
        <begin position="199"/>
        <end position="224"/>
    </location>
</feature>
<feature type="compositionally biased region" description="Low complexity" evidence="1">
    <location>
        <begin position="258"/>
        <end position="280"/>
    </location>
</feature>
<dbReference type="EMBL" id="JAZHXI010000001">
    <property type="protein sequence ID" value="KAL2075163.1"/>
    <property type="molecule type" value="Genomic_DNA"/>
</dbReference>
<evidence type="ECO:0000256" key="1">
    <source>
        <dbReference type="SAM" id="MobiDB-lite"/>
    </source>
</evidence>
<accession>A0ABR4CZ85</accession>
<feature type="compositionally biased region" description="Low complexity" evidence="1">
    <location>
        <begin position="76"/>
        <end position="94"/>
    </location>
</feature>
<sequence>METITGAVTNVANVASRAIWGEGENPDIKKDANGNVIGKEPISGELGDVKSGEPYDKGNVDDDSTTTSGTNLPAKSTLTSNPKPTTTETTSDPSAGAVLLPESEASRRDTPSNLIADSNKPPTASQTLPSESSSESKGEALTFTKSDPATDNTIIGSGTGVSSTTDSSVPPRDMGSLEEKASAVPGTTGFDKHTPEPVSGSAGTTSTSKDSSTTAPALTGTTATQSSGLQKETVGSSGLLEEKRIKPESASEPKVGETSTSSHSHTTPASTTPGSSSAPKKSLEKTDSADGDKEKKSLKEKIKEKLHRHKD</sequence>
<name>A0ABR4CZ85_9HELO</name>
<dbReference type="Proteomes" id="UP001595075">
    <property type="component" value="Unassembled WGS sequence"/>
</dbReference>
<organism evidence="2 3">
    <name type="scientific">Oculimacula yallundae</name>
    <dbReference type="NCBI Taxonomy" id="86028"/>
    <lineage>
        <taxon>Eukaryota</taxon>
        <taxon>Fungi</taxon>
        <taxon>Dikarya</taxon>
        <taxon>Ascomycota</taxon>
        <taxon>Pezizomycotina</taxon>
        <taxon>Leotiomycetes</taxon>
        <taxon>Helotiales</taxon>
        <taxon>Ploettnerulaceae</taxon>
        <taxon>Oculimacula</taxon>
    </lineage>
</organism>
<protein>
    <submittedName>
        <fullName evidence="2">Uncharacterized protein</fullName>
    </submittedName>
</protein>
<evidence type="ECO:0000313" key="3">
    <source>
        <dbReference type="Proteomes" id="UP001595075"/>
    </source>
</evidence>
<feature type="compositionally biased region" description="Basic and acidic residues" evidence="1">
    <location>
        <begin position="240"/>
        <end position="255"/>
    </location>
</feature>
<keyword evidence="3" id="KW-1185">Reference proteome</keyword>
<feature type="compositionally biased region" description="Low complexity" evidence="1">
    <location>
        <begin position="153"/>
        <end position="169"/>
    </location>
</feature>
<evidence type="ECO:0000313" key="2">
    <source>
        <dbReference type="EMBL" id="KAL2075163.1"/>
    </source>
</evidence>
<comment type="caution">
    <text evidence="2">The sequence shown here is derived from an EMBL/GenBank/DDBJ whole genome shotgun (WGS) entry which is preliminary data.</text>
</comment>
<reference evidence="2 3" key="1">
    <citation type="journal article" date="2024" name="Commun. Biol.">
        <title>Comparative genomic analysis of thermophilic fungi reveals convergent evolutionary adaptations and gene losses.</title>
        <authorList>
            <person name="Steindorff A.S."/>
            <person name="Aguilar-Pontes M.V."/>
            <person name="Robinson A.J."/>
            <person name="Andreopoulos B."/>
            <person name="LaButti K."/>
            <person name="Kuo A."/>
            <person name="Mondo S."/>
            <person name="Riley R."/>
            <person name="Otillar R."/>
            <person name="Haridas S."/>
            <person name="Lipzen A."/>
            <person name="Grimwood J."/>
            <person name="Schmutz J."/>
            <person name="Clum A."/>
            <person name="Reid I.D."/>
            <person name="Moisan M.C."/>
            <person name="Butler G."/>
            <person name="Nguyen T.T.M."/>
            <person name="Dewar K."/>
            <person name="Conant G."/>
            <person name="Drula E."/>
            <person name="Henrissat B."/>
            <person name="Hansel C."/>
            <person name="Singer S."/>
            <person name="Hutchinson M.I."/>
            <person name="de Vries R.P."/>
            <person name="Natvig D.O."/>
            <person name="Powell A.J."/>
            <person name="Tsang A."/>
            <person name="Grigoriev I.V."/>
        </authorList>
    </citation>
    <scope>NUCLEOTIDE SEQUENCE [LARGE SCALE GENOMIC DNA]</scope>
    <source>
        <strain evidence="2 3">CBS 494.80</strain>
    </source>
</reference>